<dbReference type="GO" id="GO:1990604">
    <property type="term" value="C:IRE1-TRAF2-ASK1 complex"/>
    <property type="evidence" value="ECO:0007669"/>
    <property type="project" value="TreeGrafter"/>
</dbReference>
<dbReference type="Gene3D" id="3.30.200.20">
    <property type="entry name" value="Phosphorylase Kinase, domain 1"/>
    <property type="match status" value="1"/>
</dbReference>
<keyword evidence="11" id="KW-1185">Reference proteome</keyword>
<dbReference type="SUPFAM" id="SSF56112">
    <property type="entry name" value="Protein kinase-like (PK-like)"/>
    <property type="match status" value="1"/>
</dbReference>
<dbReference type="OrthoDB" id="63989at2759"/>
<comment type="caution">
    <text evidence="10">The sequence shown here is derived from an EMBL/GenBank/DDBJ whole genome shotgun (WGS) entry which is preliminary data.</text>
</comment>
<keyword evidence="2" id="KW-0723">Serine/threonine-protein kinase</keyword>
<dbReference type="Gene3D" id="1.10.510.10">
    <property type="entry name" value="Transferase(Phosphotransferase) domain 1"/>
    <property type="match status" value="1"/>
</dbReference>
<evidence type="ECO:0000256" key="6">
    <source>
        <dbReference type="ARBA" id="ARBA00022777"/>
    </source>
</evidence>
<dbReference type="FunFam" id="3.30.200.20:FF:000077">
    <property type="entry name" value="Putative Serine/threonine-protein kinase/endoribonuclease IRE1"/>
    <property type="match status" value="1"/>
</dbReference>
<protein>
    <recommendedName>
        <fullName evidence="1">non-specific serine/threonine protein kinase</fullName>
        <ecNumber evidence="1">2.7.11.1</ecNumber>
    </recommendedName>
</protein>
<feature type="domain" description="Protein kinase" evidence="8">
    <location>
        <begin position="1"/>
        <end position="293"/>
    </location>
</feature>
<proteinExistence type="predicted"/>
<dbReference type="InterPro" id="IPR010513">
    <property type="entry name" value="KEN_dom"/>
</dbReference>
<evidence type="ECO:0000259" key="8">
    <source>
        <dbReference type="PROSITE" id="PS50011"/>
    </source>
</evidence>
<evidence type="ECO:0000256" key="5">
    <source>
        <dbReference type="ARBA" id="ARBA00022741"/>
    </source>
</evidence>
<dbReference type="EMBL" id="AYKW01000023">
    <property type="protein sequence ID" value="PIL29036.1"/>
    <property type="molecule type" value="Genomic_DNA"/>
</dbReference>
<dbReference type="GO" id="GO:0005524">
    <property type="term" value="F:ATP binding"/>
    <property type="evidence" value="ECO:0007669"/>
    <property type="project" value="UniProtKB-KW"/>
</dbReference>
<dbReference type="InterPro" id="IPR011009">
    <property type="entry name" value="Kinase-like_dom_sf"/>
</dbReference>
<dbReference type="PANTHER" id="PTHR13954">
    <property type="entry name" value="IRE1-RELATED"/>
    <property type="match status" value="1"/>
</dbReference>
<evidence type="ECO:0000256" key="7">
    <source>
        <dbReference type="ARBA" id="ARBA00022840"/>
    </source>
</evidence>
<dbReference type="PANTHER" id="PTHR13954:SF6">
    <property type="entry name" value="NON-SPECIFIC SERINE_THREONINE PROTEIN KINASE"/>
    <property type="match status" value="1"/>
</dbReference>
<dbReference type="GO" id="GO:0004521">
    <property type="term" value="F:RNA endonuclease activity"/>
    <property type="evidence" value="ECO:0007669"/>
    <property type="project" value="InterPro"/>
</dbReference>
<accession>A0A2G8S5I3</accession>
<dbReference type="SMART" id="SM00220">
    <property type="entry name" value="S_TKc"/>
    <property type="match status" value="1"/>
</dbReference>
<dbReference type="EC" id="2.7.11.1" evidence="1"/>
<dbReference type="GO" id="GO:0070059">
    <property type="term" value="P:intrinsic apoptotic signaling pathway in response to endoplasmic reticulum stress"/>
    <property type="evidence" value="ECO:0007669"/>
    <property type="project" value="TreeGrafter"/>
</dbReference>
<dbReference type="InterPro" id="IPR038357">
    <property type="entry name" value="KEN_sf"/>
</dbReference>
<gene>
    <name evidence="10" type="ORF">GSI_09084</name>
</gene>
<dbReference type="InterPro" id="IPR008271">
    <property type="entry name" value="Ser/Thr_kinase_AS"/>
</dbReference>
<dbReference type="STRING" id="1077348.A0A2G8S5I3"/>
<dbReference type="SMART" id="SM00580">
    <property type="entry name" value="PUG"/>
    <property type="match status" value="1"/>
</dbReference>
<keyword evidence="3" id="KW-0808">Transferase</keyword>
<dbReference type="Pfam" id="PF00069">
    <property type="entry name" value="Pkinase"/>
    <property type="match status" value="1"/>
</dbReference>
<feature type="domain" description="KEN" evidence="9">
    <location>
        <begin position="296"/>
        <end position="422"/>
    </location>
</feature>
<evidence type="ECO:0000256" key="1">
    <source>
        <dbReference type="ARBA" id="ARBA00012513"/>
    </source>
</evidence>
<dbReference type="AlphaFoldDB" id="A0A2G8S5I3"/>
<evidence type="ECO:0000256" key="3">
    <source>
        <dbReference type="ARBA" id="ARBA00022679"/>
    </source>
</evidence>
<dbReference type="Pfam" id="PF06479">
    <property type="entry name" value="Ribonuc_2-5A"/>
    <property type="match status" value="1"/>
</dbReference>
<evidence type="ECO:0000313" key="10">
    <source>
        <dbReference type="EMBL" id="PIL29036.1"/>
    </source>
</evidence>
<evidence type="ECO:0000313" key="11">
    <source>
        <dbReference type="Proteomes" id="UP000230002"/>
    </source>
</evidence>
<name>A0A2G8S5I3_9APHY</name>
<dbReference type="InterPro" id="IPR045133">
    <property type="entry name" value="IRE1/2-like"/>
</dbReference>
<dbReference type="InterPro" id="IPR000719">
    <property type="entry name" value="Prot_kinase_dom"/>
</dbReference>
<dbReference type="GO" id="GO:0004674">
    <property type="term" value="F:protein serine/threonine kinase activity"/>
    <property type="evidence" value="ECO:0007669"/>
    <property type="project" value="UniProtKB-KW"/>
</dbReference>
<dbReference type="PROSITE" id="PS00108">
    <property type="entry name" value="PROTEIN_KINASE_ST"/>
    <property type="match status" value="1"/>
</dbReference>
<keyword evidence="7" id="KW-0067">ATP-binding</keyword>
<keyword evidence="5" id="KW-0547">Nucleotide-binding</keyword>
<sequence length="422" mass="47300">MCSHGASGYGSSGTLVLKGTFRGRDVAVKRMMSHFVKLVVRELDILRKSDSHPNIIRYFYDTRDAHFQYIALELCPASLADIMDVERRDQLRHIVASFVPKRALREITSGLRHLHGLRLVHRDIKPQNILVSDAQGGHRMLISDFGLCKQLETGRMSYNPTTEGVRAAGTVGWRAPEVLRGEVKLDGNSVDAGGSHQLSGSSTAGAASVSVWSPTRQTQFVDIFALGCLYYYVFTEGAHPFGAGVEVESNILKNAKNLERLKDLVAVDAIQRMLSPKAEDRPDATACLLHPCLWDADKVLMFLQEASDCLQNNPKELLDSLENGGQDVVGQDWCALLHPEFIAHFSKRRRYNGRSVRDLLRLVRNARHHLRELPDGMRSELGTVPEGFLTYFTNKFPKVFLHVYDVISSSLLRNESAFRSHF</sequence>
<dbReference type="Proteomes" id="UP000230002">
    <property type="component" value="Unassembled WGS sequence"/>
</dbReference>
<dbReference type="PROSITE" id="PS51392">
    <property type="entry name" value="KEN"/>
    <property type="match status" value="1"/>
</dbReference>
<dbReference type="PROSITE" id="PS50011">
    <property type="entry name" value="PROTEIN_KINASE_DOM"/>
    <property type="match status" value="1"/>
</dbReference>
<dbReference type="GO" id="GO:0006397">
    <property type="term" value="P:mRNA processing"/>
    <property type="evidence" value="ECO:0007669"/>
    <property type="project" value="InterPro"/>
</dbReference>
<keyword evidence="4" id="KW-0732">Signal</keyword>
<keyword evidence="6" id="KW-0418">Kinase</keyword>
<dbReference type="Gene3D" id="1.20.1440.180">
    <property type="entry name" value="KEN domain"/>
    <property type="match status" value="1"/>
</dbReference>
<evidence type="ECO:0000256" key="2">
    <source>
        <dbReference type="ARBA" id="ARBA00022527"/>
    </source>
</evidence>
<evidence type="ECO:0000259" key="9">
    <source>
        <dbReference type="PROSITE" id="PS51392"/>
    </source>
</evidence>
<dbReference type="GO" id="GO:0051082">
    <property type="term" value="F:unfolded protein binding"/>
    <property type="evidence" value="ECO:0007669"/>
    <property type="project" value="TreeGrafter"/>
</dbReference>
<organism evidence="10 11">
    <name type="scientific">Ganoderma sinense ZZ0214-1</name>
    <dbReference type="NCBI Taxonomy" id="1077348"/>
    <lineage>
        <taxon>Eukaryota</taxon>
        <taxon>Fungi</taxon>
        <taxon>Dikarya</taxon>
        <taxon>Basidiomycota</taxon>
        <taxon>Agaricomycotina</taxon>
        <taxon>Agaricomycetes</taxon>
        <taxon>Polyporales</taxon>
        <taxon>Polyporaceae</taxon>
        <taxon>Ganoderma</taxon>
    </lineage>
</organism>
<evidence type="ECO:0000256" key="4">
    <source>
        <dbReference type="ARBA" id="ARBA00022729"/>
    </source>
</evidence>
<reference evidence="10 11" key="1">
    <citation type="journal article" date="2015" name="Sci. Rep.">
        <title>Chromosome-level genome map provides insights into diverse defense mechanisms in the medicinal fungus Ganoderma sinense.</title>
        <authorList>
            <person name="Zhu Y."/>
            <person name="Xu J."/>
            <person name="Sun C."/>
            <person name="Zhou S."/>
            <person name="Xu H."/>
            <person name="Nelson D.R."/>
            <person name="Qian J."/>
            <person name="Song J."/>
            <person name="Luo H."/>
            <person name="Xiang L."/>
            <person name="Li Y."/>
            <person name="Xu Z."/>
            <person name="Ji A."/>
            <person name="Wang L."/>
            <person name="Lu S."/>
            <person name="Hayward A."/>
            <person name="Sun W."/>
            <person name="Li X."/>
            <person name="Schwartz D.C."/>
            <person name="Wang Y."/>
            <person name="Chen S."/>
        </authorList>
    </citation>
    <scope>NUCLEOTIDE SEQUENCE [LARGE SCALE GENOMIC DNA]</scope>
    <source>
        <strain evidence="10 11">ZZ0214-1</strain>
    </source>
</reference>
<dbReference type="GO" id="GO:0036498">
    <property type="term" value="P:IRE1-mediated unfolded protein response"/>
    <property type="evidence" value="ECO:0007669"/>
    <property type="project" value="TreeGrafter"/>
</dbReference>